<dbReference type="InterPro" id="IPR025202">
    <property type="entry name" value="PLD-like_dom"/>
</dbReference>
<keyword evidence="7" id="KW-1185">Reference proteome</keyword>
<dbReference type="PROSITE" id="PS00107">
    <property type="entry name" value="PROTEIN_KINASE_ATP"/>
    <property type="match status" value="1"/>
</dbReference>
<evidence type="ECO:0000256" key="1">
    <source>
        <dbReference type="PROSITE-ProRule" id="PRU00259"/>
    </source>
</evidence>
<dbReference type="SMART" id="SM00710">
    <property type="entry name" value="PbH1"/>
    <property type="match status" value="11"/>
</dbReference>
<sequence length="2165" mass="232226">MCAISPIARLLEHPVVVDNPPVAVALYGALMNLTAHNEINKTLFGRAGVVAPVVRLLGHPIVRNHPKVAENLLWALASLSFKHPENKSAFASAGVCPPLADLLRIPSLIANPRVTEQLTCALMNFSSHDPCRELLGQAGAPDPMNLATAMTNLCARPENRQHFGRAGVARPLVRMLKNATLMGVPRTAEQLLGAIMVLSTDRETQECLGRSGIGVPLARLLENTDLLARGRVAEQILGALRNLTAGSEQNQAGLGRAGVAPPLVKLSAKPFVRGNPRAVEYLLGAIRNLTINNPENQEAFLRADLAPALAAMQQQQQQLAGGAREILMDVVHILGRDTANRQALTKAGNRASFSLLATTSRVFFQTFQISQRHDEPWLGNLSLQMAHEEKKSLLDPVQADSGQDYQASTSSSIPRISEVRDDGKKHGGWPGNFFLYLALSACVILIPGIFYLIASLPGAYIFIPSNPISLAYTAPTTSEIQIAESIPEGINETLTSPLHTHEAWIDMINSAKQTIDIACYYMTLRDGDPEGTAVYQALAAALARGITVRIVQNKPDPTQPPIDTEALAALGAQLRSADFGNLTTGILHTKFMIFDHVSFYVGSANMDWRSLTQVKELGVVVKNNALLAMDLERIFQLYWAVGAQAAHLNPAEWDPIFETHLNQTNPASITFTGIDGNLHTGNAYLSSAPEACRTPQRTGDIDALVALLDGAPSGSVVRIEVMDYSPTFLYLKPKQYWDRIDTAIRRAAFERQVEVRFLVAHWNHTKSDMWAYMAALDDVASVHVKWFIVPDLTYRTIPFTRVNHAKFMVAANRAYVSTSNWSGDYFVTTAGVSFNTDESFLIQQLIDRHNRDWTSPLDSNEAEAGVSSLSRIHSFPLLSCFWVFLGSFLILAPGASSTAECYVAVSGSDHSPCTNQGTPCLTLQYAVVIELCTNITLLDSTFSLTSSITVPTSLSNLRVRPKGSTPTVITCQGVFSAVVVPPEATLTSVVLEGLSFRNCHAPVTGGILQLVHQVATPLEVQISGSTFAGCDSPCGGSCLDLADLSGGLSVTVTDSLFRDGSVTGPCPPSADLHAPGLVGTSVGGAGIRMVGAHRNLALLMRRTTFTNMRAMANSTVGGAVMTFNSRLDLDACNFVECGVEATLMGGGGALAVGEPGLTSLHNCTFMRNFVMSRERTSASADGGAVAIAVRHTAGAPHIVRLVGCQFLDNWTEGKEIRGAGLHVDGEESADVAITGSLFVNNTLSSLRAEDGAAQGGAVSLAEPRVVDIAKSQFVQNSVASLSLANGGAVNIFWARRPITVRECDFVLNEARGQTVNGGALASRGHQAAFLLADTRFSMNDIGATIFGAGGGLSIYGGRGFLAERVRSSANRIECSECMGRGGGFFLYNITEEILVRDADFEGSLTSDAGGCVYAQSTPEQLFLFSNTTFVDCHAMDGGALSVFKARASLVGCTIADCTAGEGGGGVSSSGSLTLTDTTCRNCSAWYGGCLTSTNAVTATDSAFEANAAILTGGALYFKGATALLTNCTLVRNEAEYGNGGAIYASRSALSVLSSRFTANRANCGDALFGAQSDVISRGSVYQEGNSIASTVYLFQGTVTLDGDQYADCHSENFGAVHLNRVPQFTLLNNEFTGNYAITAGGSLTLFQSVGVVRNCSFVYSMATNGAAIEINLGSVLMEDCQLMHNHGHTGGGIDIGNEASVTIRRTLFRNCTAVQGAAFLSADTIHLRLEDCTFIENVAADRGGAVWSQLDADAVMTGCRFEDNVAMYDGGAVYVLNSRWLMKDTVFLRNQVSPRDPTPLGTVALVEPATYVNLRRVRVADNIGGGLYMFDRPTVVVEEGCTFTNNTDLSNSLPANVYIANRARLDLVDATGLNDTTLPGGCLWVYAPLEAELVVRGEGQVHFLPEMEGVFEIDDSGTTSQEARFPSPHLDIIVRLDERRMFAHFNPICLFVWANGGSGNKTSELKDWGGTGTTYACDLPDRSTERGYELYLSNDNRQFNYYGPVSLYHDYLSLLIGGGVAIAGTVVLVLVGLMIYCWCRYSFLHKATSIELASWRSEVVTSVDFRELKILERIGNGASGEVFKGTLHGSDVAVKIPRPLVPSSPRHLGTSHTLCHADTAATPPRAHWRLHTAHIHMIVQPDTSIAPDNPDKMPRPPSRTIFADI</sequence>
<feature type="repeat" description="ARM" evidence="1">
    <location>
        <begin position="48"/>
        <end position="94"/>
    </location>
</feature>
<dbReference type="InterPro" id="IPR000225">
    <property type="entry name" value="Armadillo"/>
</dbReference>
<dbReference type="SMART" id="SM00155">
    <property type="entry name" value="PLDc"/>
    <property type="match status" value="2"/>
</dbReference>
<dbReference type="Gene3D" id="3.30.200.20">
    <property type="entry name" value="Phosphorylase Kinase, domain 1"/>
    <property type="match status" value="1"/>
</dbReference>
<reference evidence="6" key="1">
    <citation type="journal article" date="2022" name="bioRxiv">
        <title>Genomics of Preaxostyla Flagellates Illuminates Evolutionary Transitions and the Path Towards Mitochondrial Loss.</title>
        <authorList>
            <person name="Novak L.V.F."/>
            <person name="Treitli S.C."/>
            <person name="Pyrih J."/>
            <person name="Halakuc P."/>
            <person name="Pipaliya S.V."/>
            <person name="Vacek V."/>
            <person name="Brzon O."/>
            <person name="Soukal P."/>
            <person name="Eme L."/>
            <person name="Dacks J.B."/>
            <person name="Karnkowska A."/>
            <person name="Elias M."/>
            <person name="Hampl V."/>
        </authorList>
    </citation>
    <scope>NUCLEOTIDE SEQUENCE</scope>
    <source>
        <strain evidence="6">RCP-MX</strain>
    </source>
</reference>
<dbReference type="SUPFAM" id="SSF56112">
    <property type="entry name" value="Protein kinase-like (PK-like)"/>
    <property type="match status" value="1"/>
</dbReference>
<name>A0ABQ8UC61_9EUKA</name>
<proteinExistence type="predicted"/>
<feature type="domain" description="PLD phosphodiesterase" evidence="5">
    <location>
        <begin position="799"/>
        <end position="825"/>
    </location>
</feature>
<dbReference type="SUPFAM" id="SSF48371">
    <property type="entry name" value="ARM repeat"/>
    <property type="match status" value="1"/>
</dbReference>
<evidence type="ECO:0000259" key="5">
    <source>
        <dbReference type="PROSITE" id="PS50035"/>
    </source>
</evidence>
<dbReference type="PROSITE" id="PS50176">
    <property type="entry name" value="ARM_REPEAT"/>
    <property type="match status" value="1"/>
</dbReference>
<keyword evidence="4" id="KW-1133">Transmembrane helix</keyword>
<dbReference type="PANTHER" id="PTHR10185">
    <property type="entry name" value="PHOSPHOLIPASE D - RELATED"/>
    <property type="match status" value="1"/>
</dbReference>
<dbReference type="InterPro" id="IPR017441">
    <property type="entry name" value="Protein_kinase_ATP_BS"/>
</dbReference>
<dbReference type="InterPro" id="IPR011009">
    <property type="entry name" value="Kinase-like_dom_sf"/>
</dbReference>
<keyword evidence="4" id="KW-0472">Membrane</keyword>
<accession>A0ABQ8UC61</accession>
<dbReference type="InterPro" id="IPR001736">
    <property type="entry name" value="PLipase_D/transphosphatidylase"/>
</dbReference>
<dbReference type="EMBL" id="JAPMOS010000126">
    <property type="protein sequence ID" value="KAJ4454970.1"/>
    <property type="molecule type" value="Genomic_DNA"/>
</dbReference>
<dbReference type="PROSITE" id="PS50035">
    <property type="entry name" value="PLD"/>
    <property type="match status" value="2"/>
</dbReference>
<feature type="region of interest" description="Disordered" evidence="3">
    <location>
        <begin position="2142"/>
        <end position="2165"/>
    </location>
</feature>
<evidence type="ECO:0000313" key="6">
    <source>
        <dbReference type="EMBL" id="KAJ4454970.1"/>
    </source>
</evidence>
<keyword evidence="2" id="KW-0547">Nucleotide-binding</keyword>
<dbReference type="InterPro" id="IPR011050">
    <property type="entry name" value="Pectin_lyase_fold/virulence"/>
</dbReference>
<dbReference type="SUPFAM" id="SSF56024">
    <property type="entry name" value="Phospholipase D/nuclease"/>
    <property type="match status" value="2"/>
</dbReference>
<evidence type="ECO:0000313" key="7">
    <source>
        <dbReference type="Proteomes" id="UP001141327"/>
    </source>
</evidence>
<feature type="binding site" evidence="2">
    <location>
        <position position="2095"/>
    </location>
    <ligand>
        <name>ATP</name>
        <dbReference type="ChEBI" id="CHEBI:30616"/>
    </ligand>
</feature>
<organism evidence="6 7">
    <name type="scientific">Paratrimastix pyriformis</name>
    <dbReference type="NCBI Taxonomy" id="342808"/>
    <lineage>
        <taxon>Eukaryota</taxon>
        <taxon>Metamonada</taxon>
        <taxon>Preaxostyla</taxon>
        <taxon>Paratrimastigidae</taxon>
        <taxon>Paratrimastix</taxon>
    </lineage>
</organism>
<dbReference type="PANTHER" id="PTHR10185:SF17">
    <property type="entry name" value="GM01519P-RELATED"/>
    <property type="match status" value="1"/>
</dbReference>
<feature type="transmembrane region" description="Helical" evidence="4">
    <location>
        <begin position="433"/>
        <end position="454"/>
    </location>
</feature>
<protein>
    <submittedName>
        <fullName evidence="6">Phospholipase D Z</fullName>
    </submittedName>
</protein>
<gene>
    <name evidence="6" type="ORF">PAPYR_10215</name>
</gene>
<feature type="transmembrane region" description="Helical" evidence="4">
    <location>
        <begin position="2011"/>
        <end position="2039"/>
    </location>
</feature>
<keyword evidence="4" id="KW-0812">Transmembrane</keyword>
<evidence type="ECO:0000256" key="2">
    <source>
        <dbReference type="PROSITE-ProRule" id="PRU10141"/>
    </source>
</evidence>
<dbReference type="SUPFAM" id="SSF51126">
    <property type="entry name" value="Pectin lyase-like"/>
    <property type="match status" value="3"/>
</dbReference>
<comment type="caution">
    <text evidence="6">The sequence shown here is derived from an EMBL/GenBank/DDBJ whole genome shotgun (WGS) entry which is preliminary data.</text>
</comment>
<feature type="domain" description="PLD phosphodiesterase" evidence="5">
    <location>
        <begin position="583"/>
        <end position="610"/>
    </location>
</feature>
<dbReference type="Pfam" id="PF13091">
    <property type="entry name" value="PLDc_2"/>
    <property type="match status" value="1"/>
</dbReference>
<evidence type="ECO:0000256" key="3">
    <source>
        <dbReference type="SAM" id="MobiDB-lite"/>
    </source>
</evidence>
<dbReference type="InterPro" id="IPR039448">
    <property type="entry name" value="Beta_helix"/>
</dbReference>
<dbReference type="InterPro" id="IPR050874">
    <property type="entry name" value="Diverse_PLD-related"/>
</dbReference>
<dbReference type="InterPro" id="IPR006626">
    <property type="entry name" value="PbH1"/>
</dbReference>
<dbReference type="SMART" id="SM00185">
    <property type="entry name" value="ARM"/>
    <property type="match status" value="5"/>
</dbReference>
<dbReference type="Gene3D" id="1.25.10.10">
    <property type="entry name" value="Leucine-rich Repeat Variant"/>
    <property type="match status" value="2"/>
</dbReference>
<dbReference type="CDD" id="cd09106">
    <property type="entry name" value="PLDc_vPLD3_4_5_like_1"/>
    <property type="match status" value="1"/>
</dbReference>
<dbReference type="InterPro" id="IPR016024">
    <property type="entry name" value="ARM-type_fold"/>
</dbReference>
<dbReference type="Proteomes" id="UP001141327">
    <property type="component" value="Unassembled WGS sequence"/>
</dbReference>
<evidence type="ECO:0000256" key="4">
    <source>
        <dbReference type="SAM" id="Phobius"/>
    </source>
</evidence>
<dbReference type="InterPro" id="IPR011989">
    <property type="entry name" value="ARM-like"/>
</dbReference>
<dbReference type="CDD" id="cd09107">
    <property type="entry name" value="PLDc_vPLD3_4_5_like_2"/>
    <property type="match status" value="1"/>
</dbReference>
<dbReference type="Gene3D" id="2.160.20.10">
    <property type="entry name" value="Single-stranded right-handed beta-helix, Pectin lyase-like"/>
    <property type="match status" value="2"/>
</dbReference>
<dbReference type="Pfam" id="PF13229">
    <property type="entry name" value="Beta_helix"/>
    <property type="match status" value="2"/>
</dbReference>
<dbReference type="Gene3D" id="3.30.870.10">
    <property type="entry name" value="Endonuclease Chain A"/>
    <property type="match status" value="2"/>
</dbReference>
<keyword evidence="2" id="KW-0067">ATP-binding</keyword>
<dbReference type="InterPro" id="IPR012334">
    <property type="entry name" value="Pectin_lyas_fold"/>
</dbReference>